<evidence type="ECO:0000313" key="3">
    <source>
        <dbReference type="EnsemblPlants" id="cds.evm.model.03.1666"/>
    </source>
</evidence>
<reference evidence="3" key="2">
    <citation type="submission" date="2021-03" db="UniProtKB">
        <authorList>
            <consortium name="EnsemblPlants"/>
        </authorList>
    </citation>
    <scope>IDENTIFICATION</scope>
</reference>
<keyword evidence="4" id="KW-1185">Reference proteome</keyword>
<dbReference type="Proteomes" id="UP000596661">
    <property type="component" value="Chromosome 3"/>
</dbReference>
<dbReference type="AlphaFoldDB" id="A0A803P679"/>
<feature type="coiled-coil region" evidence="1">
    <location>
        <begin position="12"/>
        <end position="76"/>
    </location>
</feature>
<dbReference type="Gramene" id="evm.model.03.1666">
    <property type="protein sequence ID" value="cds.evm.model.03.1666"/>
    <property type="gene ID" value="evm.TU.03.1666"/>
</dbReference>
<evidence type="ECO:0000256" key="1">
    <source>
        <dbReference type="SAM" id="Coils"/>
    </source>
</evidence>
<name>A0A803P679_CANSA</name>
<evidence type="ECO:0000313" key="4">
    <source>
        <dbReference type="Proteomes" id="UP000596661"/>
    </source>
</evidence>
<evidence type="ECO:0000256" key="2">
    <source>
        <dbReference type="SAM" id="MobiDB-lite"/>
    </source>
</evidence>
<protein>
    <submittedName>
        <fullName evidence="3">Uncharacterized protein</fullName>
    </submittedName>
</protein>
<dbReference type="EMBL" id="UZAU01000327">
    <property type="status" value="NOT_ANNOTATED_CDS"/>
    <property type="molecule type" value="Genomic_DNA"/>
</dbReference>
<reference evidence="3" key="1">
    <citation type="submission" date="2018-11" db="EMBL/GenBank/DDBJ databases">
        <authorList>
            <person name="Grassa J C."/>
        </authorList>
    </citation>
    <scope>NUCLEOTIDE SEQUENCE [LARGE SCALE GENOMIC DNA]</scope>
</reference>
<proteinExistence type="predicted"/>
<feature type="region of interest" description="Disordered" evidence="2">
    <location>
        <begin position="122"/>
        <end position="164"/>
    </location>
</feature>
<sequence>MRGQLEVVRKELGEVNQKLLAANTKVDELTKELEDMHSTEQLEADDEDVKNKKTREEELVKEVGDKKSRVEELEKEVDVLETPGLEVFYDFWKANPKGNFDYLGDSKDMYLNFCAAQAAKENLKATTSTAPTDQSAEVPTVQDDDPPAPSDRIDPYQEHGTPAL</sequence>
<dbReference type="EnsemblPlants" id="evm.model.03.1666">
    <property type="protein sequence ID" value="cds.evm.model.03.1666"/>
    <property type="gene ID" value="evm.TU.03.1666"/>
</dbReference>
<keyword evidence="1" id="KW-0175">Coiled coil</keyword>
<organism evidence="3 4">
    <name type="scientific">Cannabis sativa</name>
    <name type="common">Hemp</name>
    <name type="synonym">Marijuana</name>
    <dbReference type="NCBI Taxonomy" id="3483"/>
    <lineage>
        <taxon>Eukaryota</taxon>
        <taxon>Viridiplantae</taxon>
        <taxon>Streptophyta</taxon>
        <taxon>Embryophyta</taxon>
        <taxon>Tracheophyta</taxon>
        <taxon>Spermatophyta</taxon>
        <taxon>Magnoliopsida</taxon>
        <taxon>eudicotyledons</taxon>
        <taxon>Gunneridae</taxon>
        <taxon>Pentapetalae</taxon>
        <taxon>rosids</taxon>
        <taxon>fabids</taxon>
        <taxon>Rosales</taxon>
        <taxon>Cannabaceae</taxon>
        <taxon>Cannabis</taxon>
    </lineage>
</organism>
<feature type="compositionally biased region" description="Polar residues" evidence="2">
    <location>
        <begin position="124"/>
        <end position="137"/>
    </location>
</feature>
<accession>A0A803P679</accession>